<gene>
    <name evidence="10" type="ORF">HXX08_18555</name>
    <name evidence="11" type="ORF">OZ401_003393</name>
</gene>
<organism evidence="10 12">
    <name type="scientific">Candidatus Chlorohelix allophototropha</name>
    <dbReference type="NCBI Taxonomy" id="3003348"/>
    <lineage>
        <taxon>Bacteria</taxon>
        <taxon>Bacillati</taxon>
        <taxon>Chloroflexota</taxon>
        <taxon>Chloroflexia</taxon>
        <taxon>Candidatus Chloroheliales</taxon>
        <taxon>Candidatus Chloroheliaceae</taxon>
        <taxon>Candidatus Chlorohelix</taxon>
    </lineage>
</organism>
<dbReference type="Gene3D" id="1.10.8.870">
    <property type="entry name" value="Alpha-glycerophosphate oxidase, cap domain"/>
    <property type="match status" value="1"/>
</dbReference>
<dbReference type="Proteomes" id="UP000521676">
    <property type="component" value="Unassembled WGS sequence"/>
</dbReference>
<reference evidence="10 12" key="1">
    <citation type="submission" date="2020-06" db="EMBL/GenBank/DDBJ databases">
        <title>Anoxygenic phototrophic Chloroflexota member uses a Type I reaction center.</title>
        <authorList>
            <person name="Tsuji J.M."/>
            <person name="Shaw N.A."/>
            <person name="Nagashima S."/>
            <person name="Venkiteswaran J."/>
            <person name="Schiff S.L."/>
            <person name="Hanada S."/>
            <person name="Tank M."/>
            <person name="Neufeld J.D."/>
        </authorList>
    </citation>
    <scope>NUCLEOTIDE SEQUENCE [LARGE SCALE GENOMIC DNA]</scope>
    <source>
        <strain evidence="10">L227-S17</strain>
    </source>
</reference>
<dbReference type="SUPFAM" id="SSF54373">
    <property type="entry name" value="FAD-linked reductases, C-terminal domain"/>
    <property type="match status" value="1"/>
</dbReference>
<evidence type="ECO:0000313" key="10">
    <source>
        <dbReference type="EMBL" id="NWJ47859.1"/>
    </source>
</evidence>
<dbReference type="PROSITE" id="PS00977">
    <property type="entry name" value="FAD_G3PDH_1"/>
    <property type="match status" value="1"/>
</dbReference>
<dbReference type="RefSeq" id="WP_341471636.1">
    <property type="nucleotide sequence ID" value="NZ_CP128400.1"/>
</dbReference>
<keyword evidence="4" id="KW-0319">Glycerol metabolism</keyword>
<dbReference type="InterPro" id="IPR006076">
    <property type="entry name" value="FAD-dep_OxRdtase"/>
</dbReference>
<dbReference type="EMBL" id="CP128400">
    <property type="protein sequence ID" value="WJW69763.1"/>
    <property type="molecule type" value="Genomic_DNA"/>
</dbReference>
<dbReference type="Pfam" id="PF01266">
    <property type="entry name" value="DAO"/>
    <property type="match status" value="1"/>
</dbReference>
<dbReference type="AlphaFoldDB" id="A0A8T7M6X6"/>
<reference evidence="11" key="2">
    <citation type="journal article" date="2024" name="Nature">
        <title>Anoxygenic phototroph of the Chloroflexota uses a type I reaction centre.</title>
        <authorList>
            <person name="Tsuji J.M."/>
            <person name="Shaw N.A."/>
            <person name="Nagashima S."/>
            <person name="Venkiteswaran J.J."/>
            <person name="Schiff S.L."/>
            <person name="Watanabe T."/>
            <person name="Fukui M."/>
            <person name="Hanada S."/>
            <person name="Tank M."/>
            <person name="Neufeld J.D."/>
        </authorList>
    </citation>
    <scope>NUCLEOTIDE SEQUENCE</scope>
    <source>
        <strain evidence="11">L227-S17</strain>
    </source>
</reference>
<evidence type="ECO:0000259" key="9">
    <source>
        <dbReference type="Pfam" id="PF16901"/>
    </source>
</evidence>
<keyword evidence="3 7" id="KW-0285">Flavoprotein</keyword>
<comment type="catalytic activity">
    <reaction evidence="7">
        <text>a quinone + sn-glycerol 3-phosphate = dihydroxyacetone phosphate + a quinol</text>
        <dbReference type="Rhea" id="RHEA:18977"/>
        <dbReference type="ChEBI" id="CHEBI:24646"/>
        <dbReference type="ChEBI" id="CHEBI:57597"/>
        <dbReference type="ChEBI" id="CHEBI:57642"/>
        <dbReference type="ChEBI" id="CHEBI:132124"/>
        <dbReference type="EC" id="1.1.5.3"/>
    </reaction>
</comment>
<dbReference type="GO" id="GO:0046168">
    <property type="term" value="P:glycerol-3-phosphate catabolic process"/>
    <property type="evidence" value="ECO:0007669"/>
    <property type="project" value="TreeGrafter"/>
</dbReference>
<keyword evidence="13" id="KW-1185">Reference proteome</keyword>
<dbReference type="GO" id="GO:0006071">
    <property type="term" value="P:glycerol metabolic process"/>
    <property type="evidence" value="ECO:0007669"/>
    <property type="project" value="UniProtKB-KW"/>
</dbReference>
<dbReference type="GO" id="GO:0004368">
    <property type="term" value="F:glycerol-3-phosphate dehydrogenase (quinone) activity"/>
    <property type="evidence" value="ECO:0007669"/>
    <property type="project" value="UniProtKB-EC"/>
</dbReference>
<dbReference type="GO" id="GO:0009331">
    <property type="term" value="C:glycerol-3-phosphate dehydrogenase (FAD) complex"/>
    <property type="evidence" value="ECO:0007669"/>
    <property type="project" value="UniProtKB-UniRule"/>
</dbReference>
<dbReference type="InterPro" id="IPR031656">
    <property type="entry name" value="DAO_C"/>
</dbReference>
<feature type="domain" description="FAD dependent oxidoreductase" evidence="8">
    <location>
        <begin position="16"/>
        <end position="334"/>
    </location>
</feature>
<comment type="similarity">
    <text evidence="2 7">Belongs to the FAD-dependent glycerol-3-phosphate dehydrogenase family.</text>
</comment>
<dbReference type="PANTHER" id="PTHR11985:SF35">
    <property type="entry name" value="ANAEROBIC GLYCEROL-3-PHOSPHATE DEHYDROGENASE SUBUNIT A"/>
    <property type="match status" value="1"/>
</dbReference>
<name>A0A8T7M6X6_9CHLR</name>
<comment type="cofactor">
    <cofactor evidence="1 7">
        <name>FAD</name>
        <dbReference type="ChEBI" id="CHEBI:57692"/>
    </cofactor>
</comment>
<dbReference type="EC" id="1.1.5.3" evidence="7"/>
<dbReference type="InterPro" id="IPR038299">
    <property type="entry name" value="DAO_C_sf"/>
</dbReference>
<dbReference type="Proteomes" id="UP001431572">
    <property type="component" value="Chromosome 2"/>
</dbReference>
<evidence type="ECO:0000256" key="1">
    <source>
        <dbReference type="ARBA" id="ARBA00001974"/>
    </source>
</evidence>
<evidence type="ECO:0000313" key="13">
    <source>
        <dbReference type="Proteomes" id="UP001431572"/>
    </source>
</evidence>
<proteinExistence type="inferred from homology"/>
<dbReference type="EMBL" id="JACATZ010000003">
    <property type="protein sequence ID" value="NWJ47859.1"/>
    <property type="molecule type" value="Genomic_DNA"/>
</dbReference>
<evidence type="ECO:0000256" key="6">
    <source>
        <dbReference type="ARBA" id="ARBA00023002"/>
    </source>
</evidence>
<dbReference type="Pfam" id="PF16901">
    <property type="entry name" value="DAO_C"/>
    <property type="match status" value="1"/>
</dbReference>
<dbReference type="Gene3D" id="3.50.50.60">
    <property type="entry name" value="FAD/NAD(P)-binding domain"/>
    <property type="match status" value="1"/>
</dbReference>
<dbReference type="InterPro" id="IPR000447">
    <property type="entry name" value="G3P_DH_FAD-dep"/>
</dbReference>
<sequence>MEGSNRLDNLDGQRLDLIVIGGGVIGSGIASDAANRGLRVALFEKEDYACGTSSRSTRLIHGGLRYLEMFDFGLVRQDLKEREMLLRNAPHLVKPLPFMVPMYSKSLFYRLKMRVGMVLYDVLSYDKTLRNHRFYSKKQTLEMEPNLKEKGLQGSFIYYDAQVPYTERLVIENIISAEINGALCFNHVKVLKAVKEGNSVTGVLVRDELTGVEHKIKARLVVNVTGPWLDPVDEAMVEAPSHRVRKTKGIHFTATNVTTNAMVLFAESDNRLFFVIPWLGYAWVGTTDTDFKDELESVRADREDVEYLVASVKQVFPKADWDKIFFTNAGVRSLVMKETSQGVSESAVSRKHAIVDFEKKQGLKNYLSVVGGKLTAYRGIAEEATDAALKKLGLKCEGQTSSTKLPGAQFEGSFEQFILTMAEEGTTIGLSVAQVKYLSTLYGSRITEIFEIVRSNPAQAQALHSAYPDVRAQVKHAIEREQCLTLCDFMMRRCGLYFSKDQGQQAIEAASRDMALLLGWDEARRQSEIKAYLTEVGWTQEWKEKPAPRAESLAGIR</sequence>
<dbReference type="Gene3D" id="3.30.9.10">
    <property type="entry name" value="D-Amino Acid Oxidase, subunit A, domain 2"/>
    <property type="match status" value="1"/>
</dbReference>
<dbReference type="PRINTS" id="PR01001">
    <property type="entry name" value="FADG3PDH"/>
</dbReference>
<protein>
    <recommendedName>
        <fullName evidence="7">Glycerol-3-phosphate dehydrogenase</fullName>
        <ecNumber evidence="7">1.1.5.3</ecNumber>
    </recommendedName>
</protein>
<feature type="domain" description="Alpha-glycerophosphate oxidase C-terminal" evidence="9">
    <location>
        <begin position="399"/>
        <end position="525"/>
    </location>
</feature>
<keyword evidence="5" id="KW-0274">FAD</keyword>
<evidence type="ECO:0000256" key="7">
    <source>
        <dbReference type="RuleBase" id="RU361217"/>
    </source>
</evidence>
<evidence type="ECO:0000256" key="5">
    <source>
        <dbReference type="ARBA" id="ARBA00022827"/>
    </source>
</evidence>
<evidence type="ECO:0000313" key="11">
    <source>
        <dbReference type="EMBL" id="WJW69763.1"/>
    </source>
</evidence>
<keyword evidence="6 7" id="KW-0560">Oxidoreductase</keyword>
<evidence type="ECO:0000313" key="12">
    <source>
        <dbReference type="Proteomes" id="UP000521676"/>
    </source>
</evidence>
<dbReference type="InterPro" id="IPR036188">
    <property type="entry name" value="FAD/NAD-bd_sf"/>
</dbReference>
<dbReference type="PANTHER" id="PTHR11985">
    <property type="entry name" value="GLYCEROL-3-PHOSPHATE DEHYDROGENASE"/>
    <property type="match status" value="1"/>
</dbReference>
<evidence type="ECO:0000256" key="4">
    <source>
        <dbReference type="ARBA" id="ARBA00022798"/>
    </source>
</evidence>
<evidence type="ECO:0000256" key="2">
    <source>
        <dbReference type="ARBA" id="ARBA00007330"/>
    </source>
</evidence>
<dbReference type="SUPFAM" id="SSF51905">
    <property type="entry name" value="FAD/NAD(P)-binding domain"/>
    <property type="match status" value="1"/>
</dbReference>
<evidence type="ECO:0000256" key="3">
    <source>
        <dbReference type="ARBA" id="ARBA00022630"/>
    </source>
</evidence>
<evidence type="ECO:0000259" key="8">
    <source>
        <dbReference type="Pfam" id="PF01266"/>
    </source>
</evidence>
<accession>A0A8T7M6X6</accession>